<reference evidence="2 3" key="1">
    <citation type="submission" date="2019-01" db="EMBL/GenBank/DDBJ databases">
        <authorList>
            <person name="Alioto T."/>
            <person name="Alioto T."/>
        </authorList>
    </citation>
    <scope>NUCLEOTIDE SEQUENCE [LARGE SCALE GENOMIC DNA]</scope>
</reference>
<evidence type="ECO:0000256" key="1">
    <source>
        <dbReference type="SAM" id="MobiDB-lite"/>
    </source>
</evidence>
<dbReference type="AlphaFoldDB" id="A0A485PG15"/>
<protein>
    <submittedName>
        <fullName evidence="2">Uncharacterized protein</fullName>
    </submittedName>
</protein>
<sequence length="119" mass="13281">MELVAKVMNPKHKMSKKDVIAAHNEPVILSLHCEAEQCPKPLFFGSSFVVPFTSHINRKKHVYEHAEHPTQDTGGANVFRSFYFKLYPPRVPRVGWDSLEDPQGAGGTNGHTSGHSVNM</sequence>
<accession>A0A485PG15</accession>
<dbReference type="EMBL" id="CAAGRJ010032911">
    <property type="protein sequence ID" value="VFV42979.1"/>
    <property type="molecule type" value="Genomic_DNA"/>
</dbReference>
<keyword evidence="3" id="KW-1185">Reference proteome</keyword>
<proteinExistence type="predicted"/>
<feature type="compositionally biased region" description="Polar residues" evidence="1">
    <location>
        <begin position="110"/>
        <end position="119"/>
    </location>
</feature>
<organism evidence="2 3">
    <name type="scientific">Lynx pardinus</name>
    <name type="common">Iberian lynx</name>
    <name type="synonym">Felis pardina</name>
    <dbReference type="NCBI Taxonomy" id="191816"/>
    <lineage>
        <taxon>Eukaryota</taxon>
        <taxon>Metazoa</taxon>
        <taxon>Chordata</taxon>
        <taxon>Craniata</taxon>
        <taxon>Vertebrata</taxon>
        <taxon>Euteleostomi</taxon>
        <taxon>Mammalia</taxon>
        <taxon>Eutheria</taxon>
        <taxon>Laurasiatheria</taxon>
        <taxon>Carnivora</taxon>
        <taxon>Feliformia</taxon>
        <taxon>Felidae</taxon>
        <taxon>Felinae</taxon>
        <taxon>Lynx</taxon>
    </lineage>
</organism>
<gene>
    <name evidence="2" type="ORF">LYPA_23C004302</name>
</gene>
<dbReference type="Proteomes" id="UP000386466">
    <property type="component" value="Unassembled WGS sequence"/>
</dbReference>
<evidence type="ECO:0000313" key="2">
    <source>
        <dbReference type="EMBL" id="VFV42979.1"/>
    </source>
</evidence>
<name>A0A485PG15_LYNPA</name>
<feature type="region of interest" description="Disordered" evidence="1">
    <location>
        <begin position="97"/>
        <end position="119"/>
    </location>
</feature>
<evidence type="ECO:0000313" key="3">
    <source>
        <dbReference type="Proteomes" id="UP000386466"/>
    </source>
</evidence>